<dbReference type="AlphaFoldDB" id="E1ZDS8"/>
<proteinExistence type="predicted"/>
<gene>
    <name evidence="1" type="ORF">CHLNCDRAFT_145581</name>
</gene>
<dbReference type="Proteomes" id="UP000008141">
    <property type="component" value="Unassembled WGS sequence"/>
</dbReference>
<reference evidence="1 2" key="1">
    <citation type="journal article" date="2010" name="Plant Cell">
        <title>The Chlorella variabilis NC64A genome reveals adaptation to photosymbiosis, coevolution with viruses, and cryptic sex.</title>
        <authorList>
            <person name="Blanc G."/>
            <person name="Duncan G."/>
            <person name="Agarkova I."/>
            <person name="Borodovsky M."/>
            <person name="Gurnon J."/>
            <person name="Kuo A."/>
            <person name="Lindquist E."/>
            <person name="Lucas S."/>
            <person name="Pangilinan J."/>
            <person name="Polle J."/>
            <person name="Salamov A."/>
            <person name="Terry A."/>
            <person name="Yamada T."/>
            <person name="Dunigan D.D."/>
            <person name="Grigoriev I.V."/>
            <person name="Claverie J.M."/>
            <person name="Van Etten J.L."/>
        </authorList>
    </citation>
    <scope>NUCLEOTIDE SEQUENCE [LARGE SCALE GENOMIC DNA]</scope>
    <source>
        <strain evidence="1 2">NC64A</strain>
    </source>
</reference>
<sequence length="164" mass="17378">MPLPVPLDCGEVLEGSAAPTANRQPLQTGCAQTAPAKMKPAALLLALSVMASRELQQTSSQGQGVSCARICKTGLDESRSEASLAAWRRTFPYDYSGSYSDCIKSCAKDQTARREYTDQYGNSCNDICENDTEGSFGGSSVEECQGCCASYYTTGCNPCTGFGC</sequence>
<accession>E1ZDS8</accession>
<dbReference type="InParanoid" id="E1ZDS8"/>
<keyword evidence="2" id="KW-1185">Reference proteome</keyword>
<organism evidence="2">
    <name type="scientific">Chlorella variabilis</name>
    <name type="common">Green alga</name>
    <dbReference type="NCBI Taxonomy" id="554065"/>
    <lineage>
        <taxon>Eukaryota</taxon>
        <taxon>Viridiplantae</taxon>
        <taxon>Chlorophyta</taxon>
        <taxon>core chlorophytes</taxon>
        <taxon>Trebouxiophyceae</taxon>
        <taxon>Chlorellales</taxon>
        <taxon>Chlorellaceae</taxon>
        <taxon>Chlorella clade</taxon>
        <taxon>Chlorella</taxon>
    </lineage>
</organism>
<evidence type="ECO:0000313" key="2">
    <source>
        <dbReference type="Proteomes" id="UP000008141"/>
    </source>
</evidence>
<protein>
    <submittedName>
        <fullName evidence="1">Uncharacterized protein</fullName>
    </submittedName>
</protein>
<dbReference type="KEGG" id="cvr:CHLNCDRAFT_145581"/>
<dbReference type="RefSeq" id="XP_005848013.1">
    <property type="nucleotide sequence ID" value="XM_005847951.1"/>
</dbReference>
<dbReference type="GeneID" id="17355238"/>
<name>E1ZDS8_CHLVA</name>
<evidence type="ECO:0000313" key="1">
    <source>
        <dbReference type="EMBL" id="EFN55911.1"/>
    </source>
</evidence>
<dbReference type="EMBL" id="GL433843">
    <property type="protein sequence ID" value="EFN55911.1"/>
    <property type="molecule type" value="Genomic_DNA"/>
</dbReference>